<feature type="transmembrane region" description="Helical" evidence="6">
    <location>
        <begin position="81"/>
        <end position="101"/>
    </location>
</feature>
<organism evidence="7 8">
    <name type="scientific">Tumebacillus lipolyticus</name>
    <dbReference type="NCBI Taxonomy" id="1280370"/>
    <lineage>
        <taxon>Bacteria</taxon>
        <taxon>Bacillati</taxon>
        <taxon>Bacillota</taxon>
        <taxon>Bacilli</taxon>
        <taxon>Bacillales</taxon>
        <taxon>Alicyclobacillaceae</taxon>
        <taxon>Tumebacillus</taxon>
    </lineage>
</organism>
<feature type="transmembrane region" description="Helical" evidence="6">
    <location>
        <begin position="56"/>
        <end position="75"/>
    </location>
</feature>
<dbReference type="EMBL" id="JBHUIO010000026">
    <property type="protein sequence ID" value="MFD2172447.1"/>
    <property type="molecule type" value="Genomic_DNA"/>
</dbReference>
<comment type="subcellular location">
    <subcellularLocation>
        <location evidence="1">Membrane</location>
        <topology evidence="1">Multi-pass membrane protein</topology>
    </subcellularLocation>
</comment>
<evidence type="ECO:0000256" key="1">
    <source>
        <dbReference type="ARBA" id="ARBA00004141"/>
    </source>
</evidence>
<evidence type="ECO:0000256" key="2">
    <source>
        <dbReference type="ARBA" id="ARBA00022692"/>
    </source>
</evidence>
<keyword evidence="8" id="KW-1185">Reference proteome</keyword>
<evidence type="ECO:0000256" key="5">
    <source>
        <dbReference type="ARBA" id="ARBA00023600"/>
    </source>
</evidence>
<dbReference type="RefSeq" id="WP_386049832.1">
    <property type="nucleotide sequence ID" value="NZ_JBHUIO010000026.1"/>
</dbReference>
<protein>
    <submittedName>
        <fullName evidence="7">Phage holin family protein</fullName>
    </submittedName>
</protein>
<comment type="caution">
    <text evidence="7">The sequence shown here is derived from an EMBL/GenBank/DDBJ whole genome shotgun (WGS) entry which is preliminary data.</text>
</comment>
<name>A0ABW5A2G4_9BACL</name>
<dbReference type="InterPro" id="IPR006480">
    <property type="entry name" value="Phage_holin_4_1"/>
</dbReference>
<evidence type="ECO:0000313" key="8">
    <source>
        <dbReference type="Proteomes" id="UP001597343"/>
    </source>
</evidence>
<dbReference type="Pfam" id="PF05105">
    <property type="entry name" value="Phage_holin_4_1"/>
    <property type="match status" value="1"/>
</dbReference>
<accession>A0ABW5A2G4</accession>
<proteinExistence type="inferred from homology"/>
<dbReference type="Proteomes" id="UP001597343">
    <property type="component" value="Unassembled WGS sequence"/>
</dbReference>
<keyword evidence="4 6" id="KW-0472">Membrane</keyword>
<feature type="transmembrane region" description="Helical" evidence="6">
    <location>
        <begin position="26"/>
        <end position="44"/>
    </location>
</feature>
<gene>
    <name evidence="7" type="ORF">ACFSOY_21105</name>
</gene>
<evidence type="ECO:0000256" key="4">
    <source>
        <dbReference type="ARBA" id="ARBA00023136"/>
    </source>
</evidence>
<evidence type="ECO:0000313" key="7">
    <source>
        <dbReference type="EMBL" id="MFD2172447.1"/>
    </source>
</evidence>
<evidence type="ECO:0000256" key="6">
    <source>
        <dbReference type="SAM" id="Phobius"/>
    </source>
</evidence>
<keyword evidence="3 6" id="KW-1133">Transmembrane helix</keyword>
<evidence type="ECO:0000256" key="3">
    <source>
        <dbReference type="ARBA" id="ARBA00022989"/>
    </source>
</evidence>
<comment type="similarity">
    <text evidence="5">Belongs to the bacteriophage holin family. Cp-1 holin subfamily.</text>
</comment>
<sequence length="156" mass="16890">MDKGIAAAAGAAVGSIVDLLYGPERLYLVLLFWAMIAFDWIAGIRAAKKDKTYASAYGIDGAFRTLVVMALPALGNLIDHAFGSPGVVFYGLIIALSYHTWQSFTANSIRAGWERWIPTWALGLVESELKAKMARAAQRQQAVSLDKPDEKGGAEQ</sequence>
<keyword evidence="2 6" id="KW-0812">Transmembrane</keyword>
<reference evidence="8" key="1">
    <citation type="journal article" date="2019" name="Int. J. Syst. Evol. Microbiol.">
        <title>The Global Catalogue of Microorganisms (GCM) 10K type strain sequencing project: providing services to taxonomists for standard genome sequencing and annotation.</title>
        <authorList>
            <consortium name="The Broad Institute Genomics Platform"/>
            <consortium name="The Broad Institute Genome Sequencing Center for Infectious Disease"/>
            <person name="Wu L."/>
            <person name="Ma J."/>
        </authorList>
    </citation>
    <scope>NUCLEOTIDE SEQUENCE [LARGE SCALE GENOMIC DNA]</scope>
    <source>
        <strain evidence="8">CGMCC 1.13574</strain>
    </source>
</reference>